<organism evidence="1 2">
    <name type="scientific">Araneus ventricosus</name>
    <name type="common">Orbweaver spider</name>
    <name type="synonym">Epeira ventricosa</name>
    <dbReference type="NCBI Taxonomy" id="182803"/>
    <lineage>
        <taxon>Eukaryota</taxon>
        <taxon>Metazoa</taxon>
        <taxon>Ecdysozoa</taxon>
        <taxon>Arthropoda</taxon>
        <taxon>Chelicerata</taxon>
        <taxon>Arachnida</taxon>
        <taxon>Araneae</taxon>
        <taxon>Araneomorphae</taxon>
        <taxon>Entelegynae</taxon>
        <taxon>Araneoidea</taxon>
        <taxon>Araneidae</taxon>
        <taxon>Araneus</taxon>
    </lineage>
</organism>
<accession>A0A4Y2VGQ6</accession>
<protein>
    <submittedName>
        <fullName evidence="1">Uncharacterized protein</fullName>
    </submittedName>
</protein>
<dbReference type="AlphaFoldDB" id="A0A4Y2VGQ6"/>
<comment type="caution">
    <text evidence="1">The sequence shown here is derived from an EMBL/GenBank/DDBJ whole genome shotgun (WGS) entry which is preliminary data.</text>
</comment>
<sequence length="135" mass="14717">MPLAKGVWGLGSCGISNLQDPVTIRDSWRVHFSRETSVDAFDRHTPLNLVSPQSKKKAPRAKAITGQLENPQHFLTLFLLLGRASMGQLANPGAVSDMRDLCAGAAPEGVSLPQQISIFGELRSNNKFPFYLLCP</sequence>
<evidence type="ECO:0000313" key="1">
    <source>
        <dbReference type="EMBL" id="GBO23782.1"/>
    </source>
</evidence>
<proteinExistence type="predicted"/>
<gene>
    <name evidence="1" type="ORF">AVEN_106263_1</name>
</gene>
<dbReference type="EMBL" id="BGPR01046816">
    <property type="protein sequence ID" value="GBO23782.1"/>
    <property type="molecule type" value="Genomic_DNA"/>
</dbReference>
<reference evidence="1 2" key="1">
    <citation type="journal article" date="2019" name="Sci. Rep.">
        <title>Orb-weaving spider Araneus ventricosus genome elucidates the spidroin gene catalogue.</title>
        <authorList>
            <person name="Kono N."/>
            <person name="Nakamura H."/>
            <person name="Ohtoshi R."/>
            <person name="Moran D.A.P."/>
            <person name="Shinohara A."/>
            <person name="Yoshida Y."/>
            <person name="Fujiwara M."/>
            <person name="Mori M."/>
            <person name="Tomita M."/>
            <person name="Arakawa K."/>
        </authorList>
    </citation>
    <scope>NUCLEOTIDE SEQUENCE [LARGE SCALE GENOMIC DNA]</scope>
</reference>
<keyword evidence="2" id="KW-1185">Reference proteome</keyword>
<name>A0A4Y2VGQ6_ARAVE</name>
<evidence type="ECO:0000313" key="2">
    <source>
        <dbReference type="Proteomes" id="UP000499080"/>
    </source>
</evidence>
<dbReference type="Proteomes" id="UP000499080">
    <property type="component" value="Unassembled WGS sequence"/>
</dbReference>